<dbReference type="PIRSF" id="PIRSF016493">
    <property type="entry name" value="Glycyl_aminpptds"/>
    <property type="match status" value="1"/>
</dbReference>
<evidence type="ECO:0000313" key="3">
    <source>
        <dbReference type="Proteomes" id="UP000321721"/>
    </source>
</evidence>
<dbReference type="Gene3D" id="2.30.42.10">
    <property type="match status" value="1"/>
</dbReference>
<accession>A0A5C6RYN8</accession>
<dbReference type="InterPro" id="IPR007963">
    <property type="entry name" value="Peptidase_M61_catalytic"/>
</dbReference>
<proteinExistence type="predicted"/>
<keyword evidence="3" id="KW-1185">Reference proteome</keyword>
<reference evidence="2 3" key="1">
    <citation type="submission" date="2019-08" db="EMBL/GenBank/DDBJ databases">
        <title>Genome of Vicingus serpentipes NCIMB 15042.</title>
        <authorList>
            <person name="Bowman J.P."/>
        </authorList>
    </citation>
    <scope>NUCLEOTIDE SEQUENCE [LARGE SCALE GENOMIC DNA]</scope>
    <source>
        <strain evidence="2 3">NCIMB 15042</strain>
    </source>
</reference>
<dbReference type="InterPro" id="IPR040756">
    <property type="entry name" value="Peptidase_M61_N"/>
</dbReference>
<dbReference type="InterPro" id="IPR024191">
    <property type="entry name" value="Peptidase_M61"/>
</dbReference>
<gene>
    <name evidence="2" type="ORF">FRY74_00830</name>
</gene>
<protein>
    <submittedName>
        <fullName evidence="2">M61 family metallopeptidase</fullName>
    </submittedName>
</protein>
<dbReference type="Pfam" id="PF00595">
    <property type="entry name" value="PDZ"/>
    <property type="match status" value="1"/>
</dbReference>
<dbReference type="Pfam" id="PF17899">
    <property type="entry name" value="Peptidase_M61_N"/>
    <property type="match status" value="1"/>
</dbReference>
<dbReference type="Pfam" id="PF05299">
    <property type="entry name" value="Peptidase_M61"/>
    <property type="match status" value="1"/>
</dbReference>
<evidence type="ECO:0000259" key="1">
    <source>
        <dbReference type="PROSITE" id="PS50106"/>
    </source>
</evidence>
<dbReference type="InterPro" id="IPR027268">
    <property type="entry name" value="Peptidase_M4/M1_CTD_sf"/>
</dbReference>
<dbReference type="SUPFAM" id="SSF50156">
    <property type="entry name" value="PDZ domain-like"/>
    <property type="match status" value="1"/>
</dbReference>
<feature type="domain" description="PDZ" evidence="1">
    <location>
        <begin position="476"/>
        <end position="531"/>
    </location>
</feature>
<sequence length="590" mass="68381">MITRLSSIRNLSLISFKITNMKYIVSYKKPNNHYIDIEFIIDKVDSDKIKVQLPAWRPGRYELGNFAKNVQKWEAFNYKGDRLSSKKITKDLWEVETNGTSEVHIKYNYFANEINAGSSYLDDKQLYINGVNCFLYLPNRQNEGCELELKIPSTYKVATGLTQTSKHNFKAKDFHELVDSPFIASNNLQHFSFDESNVKFHLWFNGECKPDWNKLETDFRKFIKNQIEAFGGFPVNEYHFLFQILTYRTYHGVEHSNSTVISLGPSYDIMRTEGWYNELLGVSSHELYHTWNVKQIRPTEMLPYDYSKENYTVMGYLDEGVTTYYGDKFLLTSGVFDWELYAKTFNQLLDRHFNNFGVNNYSVAQSSFDTWLDGYVKGAPGRKGSIYTEGALVAFMTDIFILKNTQNKKSLNTVMKTLFEDFAKKGLGVGDEDYKKVIEEVSGTSYEDIYNNYIHGNKDYTNLLKDALNYIGCELSVELSKKHNEAYLGFKVRYENGSCLIDNICHNSLAEQKGLAINDEIIAINGVKINNDLELWSNYFINEEIGLSIKRELSTITKISFIPNEKSVGFSDYKIIKLKENDNYTHWKTV</sequence>
<dbReference type="EMBL" id="VOOS01000001">
    <property type="protein sequence ID" value="TXB66760.1"/>
    <property type="molecule type" value="Genomic_DNA"/>
</dbReference>
<dbReference type="InterPro" id="IPR036034">
    <property type="entry name" value="PDZ_sf"/>
</dbReference>
<dbReference type="OrthoDB" id="9778516at2"/>
<dbReference type="PROSITE" id="PS50106">
    <property type="entry name" value="PDZ"/>
    <property type="match status" value="1"/>
</dbReference>
<dbReference type="Proteomes" id="UP000321721">
    <property type="component" value="Unassembled WGS sequence"/>
</dbReference>
<name>A0A5C6RYN8_9FLAO</name>
<organism evidence="2 3">
    <name type="scientific">Vicingus serpentipes</name>
    <dbReference type="NCBI Taxonomy" id="1926625"/>
    <lineage>
        <taxon>Bacteria</taxon>
        <taxon>Pseudomonadati</taxon>
        <taxon>Bacteroidota</taxon>
        <taxon>Flavobacteriia</taxon>
        <taxon>Flavobacteriales</taxon>
        <taxon>Vicingaceae</taxon>
        <taxon>Vicingus</taxon>
    </lineage>
</organism>
<dbReference type="Gene3D" id="2.60.40.3650">
    <property type="match status" value="1"/>
</dbReference>
<evidence type="ECO:0000313" key="2">
    <source>
        <dbReference type="EMBL" id="TXB66760.1"/>
    </source>
</evidence>
<dbReference type="Gene3D" id="1.10.390.10">
    <property type="entry name" value="Neutral Protease Domain 2"/>
    <property type="match status" value="1"/>
</dbReference>
<comment type="caution">
    <text evidence="2">The sequence shown here is derived from an EMBL/GenBank/DDBJ whole genome shotgun (WGS) entry which is preliminary data.</text>
</comment>
<dbReference type="InterPro" id="IPR001478">
    <property type="entry name" value="PDZ"/>
</dbReference>
<dbReference type="AlphaFoldDB" id="A0A5C6RYN8"/>